<dbReference type="RefSeq" id="WP_236499799.1">
    <property type="nucleotide sequence ID" value="NZ_CP091244.1"/>
</dbReference>
<organism evidence="1 2">
    <name type="scientific">Thiothrix winogradskyi</name>
    <dbReference type="NCBI Taxonomy" id="96472"/>
    <lineage>
        <taxon>Bacteria</taxon>
        <taxon>Pseudomonadati</taxon>
        <taxon>Pseudomonadota</taxon>
        <taxon>Gammaproteobacteria</taxon>
        <taxon>Thiotrichales</taxon>
        <taxon>Thiotrichaceae</taxon>
        <taxon>Thiothrix</taxon>
    </lineage>
</organism>
<accession>A0ABY3SZV8</accession>
<evidence type="ECO:0000313" key="2">
    <source>
        <dbReference type="Proteomes" id="UP001054801"/>
    </source>
</evidence>
<keyword evidence="2" id="KW-1185">Reference proteome</keyword>
<evidence type="ECO:0000313" key="1">
    <source>
        <dbReference type="EMBL" id="UJS25067.1"/>
    </source>
</evidence>
<reference evidence="1" key="1">
    <citation type="journal article" date="2022" name="Microorganisms">
        <title>Two New Species of Filamentous Sulfur Bacteria of the Genus Thiothrix, Thiothrix winogradskyi sp. nov. and 'Candidatus Thiothrix sulfatifontis' sp. nov.</title>
        <authorList>
            <person name="Ravin N.V."/>
            <person name="Rossetti S."/>
            <person name="Beletsky A.V."/>
            <person name="Kadnikov V.V."/>
            <person name="Rudenko T.S."/>
            <person name="Smolyakov D.D."/>
            <person name="Moskvitina M.I."/>
            <person name="Gureeva M.V."/>
            <person name="Mardanov A.V."/>
            <person name="Grabovich M.Y."/>
        </authorList>
    </citation>
    <scope>NUCLEOTIDE SEQUENCE</scope>
    <source>
        <strain evidence="1">CT3</strain>
    </source>
</reference>
<protein>
    <submittedName>
        <fullName evidence="1">Uncharacterized protein</fullName>
    </submittedName>
</protein>
<proteinExistence type="predicted"/>
<dbReference type="Proteomes" id="UP001054801">
    <property type="component" value="Chromosome"/>
</dbReference>
<dbReference type="EMBL" id="CP091244">
    <property type="protein sequence ID" value="UJS25067.1"/>
    <property type="molecule type" value="Genomic_DNA"/>
</dbReference>
<name>A0ABY3SZV8_9GAMM</name>
<gene>
    <name evidence="1" type="ORF">L2Y54_03260</name>
</gene>
<sequence length="181" mass="20296">MLNQRSQLDLFLLLEDALLAIGGYVDLYESKDSAFVPRYLGWLKQLEGKLRDNRVAKAAVVSSCRASILSVSGQVHRDKLSKRKQVANHAADTIQVLQQELLEVFTPLENKLARVRDMLRKLLVIYSALRPQGFALVQDIACLWQAMTELDELRGGVMELASQLPKHDLLRLLGEEVAGLS</sequence>